<dbReference type="GO" id="GO:0007165">
    <property type="term" value="P:signal transduction"/>
    <property type="evidence" value="ECO:0007669"/>
    <property type="project" value="InterPro"/>
</dbReference>
<evidence type="ECO:0000256" key="2">
    <source>
        <dbReference type="ARBA" id="ARBA00006081"/>
    </source>
</evidence>
<dbReference type="STRING" id="3818.A0A445B3N9"/>
<keyword evidence="8" id="KW-1185">Reference proteome</keyword>
<dbReference type="InterPro" id="IPR031307">
    <property type="entry name" value="Ninja_fam"/>
</dbReference>
<proteinExistence type="inferred from homology"/>
<dbReference type="Pfam" id="PF16135">
    <property type="entry name" value="TDBD"/>
    <property type="match status" value="1"/>
</dbReference>
<feature type="domain" description="Tify" evidence="6">
    <location>
        <begin position="264"/>
        <end position="295"/>
    </location>
</feature>
<dbReference type="OrthoDB" id="667358at2759"/>
<dbReference type="GO" id="GO:0005634">
    <property type="term" value="C:nucleus"/>
    <property type="evidence" value="ECO:0007669"/>
    <property type="project" value="UniProtKB-SubCell"/>
</dbReference>
<gene>
    <name evidence="7" type="ORF">Ahy_A10g047871</name>
</gene>
<name>A0A445B3N9_ARAHY</name>
<evidence type="ECO:0000256" key="4">
    <source>
        <dbReference type="RuleBase" id="RU369029"/>
    </source>
</evidence>
<dbReference type="Gramene" id="arahy.Tifrunner.gnm2.ann2.Ah10g319800.1">
    <property type="protein sequence ID" value="arahy.Tifrunner.gnm2.ann2.Ah10g319800.1-CDS"/>
    <property type="gene ID" value="arahy.Tifrunner.gnm2.ann2.Ah10g319800"/>
</dbReference>
<keyword evidence="3 4" id="KW-0539">Nucleus</keyword>
<dbReference type="PANTHER" id="PTHR31413">
    <property type="entry name" value="AFP HOMOLOG 2"/>
    <property type="match status" value="1"/>
</dbReference>
<comment type="function">
    <text evidence="4">Acts as a negative regulator of abscisic acid (ABA) response.</text>
</comment>
<feature type="region of interest" description="Disordered" evidence="5">
    <location>
        <begin position="101"/>
        <end position="139"/>
    </location>
</feature>
<dbReference type="InterPro" id="IPR032308">
    <property type="entry name" value="TDBD"/>
</dbReference>
<dbReference type="AlphaFoldDB" id="A0A445B3N9"/>
<protein>
    <recommendedName>
        <fullName evidence="4">Ninja-family protein</fullName>
    </recommendedName>
    <alternativeName>
        <fullName evidence="4">ABI-binding protein</fullName>
    </alternativeName>
</protein>
<comment type="similarity">
    <text evidence="2 4">Belongs to the Ninja family.</text>
</comment>
<evidence type="ECO:0000256" key="5">
    <source>
        <dbReference type="SAM" id="MobiDB-lite"/>
    </source>
</evidence>
<dbReference type="Proteomes" id="UP000289738">
    <property type="component" value="Chromosome A10"/>
</dbReference>
<evidence type="ECO:0000256" key="3">
    <source>
        <dbReference type="ARBA" id="ARBA00023242"/>
    </source>
</evidence>
<comment type="subcellular location">
    <subcellularLocation>
        <location evidence="1 4">Nucleus</location>
    </subcellularLocation>
</comment>
<dbReference type="PANTHER" id="PTHR31413:SF43">
    <property type="entry name" value="NINJA-FAMILY PROTEIN"/>
    <property type="match status" value="1"/>
</dbReference>
<dbReference type="EMBL" id="SDMP01000010">
    <property type="protein sequence ID" value="RYR33304.1"/>
    <property type="molecule type" value="Genomic_DNA"/>
</dbReference>
<sequence>METVYGEEQMKCSNKIDLTLKLSPCGDEKEEERRRKLKRSLSVMNDGSITFLPCLNRSSSLPSEAEDGNGKRMLHERLRRIAVAVNGANFFQVKSLLNPSGNSNHMQDAHKAQSSSAKGPNLNNNASTTKTNDSMASNKTTNINAKAVDLIDLNTQASTTEQNNSLAYKKTTTTDAKEAEGLDLDTNASTTKKNDCLTSKKKINTDSKEKIPDKRFKLGNYCSLKGDVMEILRQIPSVTTTGDGPNGRRVEGFLYKYRNRQACIVCVCHGNFLTPAEFVMHAGGKEVENPMKQITVYFSPF</sequence>
<dbReference type="GO" id="GO:0045892">
    <property type="term" value="P:negative regulation of DNA-templated transcription"/>
    <property type="evidence" value="ECO:0007669"/>
    <property type="project" value="TreeGrafter"/>
</dbReference>
<evidence type="ECO:0000256" key="1">
    <source>
        <dbReference type="ARBA" id="ARBA00004123"/>
    </source>
</evidence>
<reference evidence="7 8" key="1">
    <citation type="submission" date="2019-01" db="EMBL/GenBank/DDBJ databases">
        <title>Sequencing of cultivated peanut Arachis hypogaea provides insights into genome evolution and oil improvement.</title>
        <authorList>
            <person name="Chen X."/>
        </authorList>
    </citation>
    <scope>NUCLEOTIDE SEQUENCE [LARGE SCALE GENOMIC DNA]</scope>
    <source>
        <strain evidence="8">cv. Fuhuasheng</strain>
        <tissue evidence="7">Leaves</tissue>
    </source>
</reference>
<organism evidence="7 8">
    <name type="scientific">Arachis hypogaea</name>
    <name type="common">Peanut</name>
    <dbReference type="NCBI Taxonomy" id="3818"/>
    <lineage>
        <taxon>Eukaryota</taxon>
        <taxon>Viridiplantae</taxon>
        <taxon>Streptophyta</taxon>
        <taxon>Embryophyta</taxon>
        <taxon>Tracheophyta</taxon>
        <taxon>Spermatophyta</taxon>
        <taxon>Magnoliopsida</taxon>
        <taxon>eudicotyledons</taxon>
        <taxon>Gunneridae</taxon>
        <taxon>Pentapetalae</taxon>
        <taxon>rosids</taxon>
        <taxon>fabids</taxon>
        <taxon>Fabales</taxon>
        <taxon>Fabaceae</taxon>
        <taxon>Papilionoideae</taxon>
        <taxon>50 kb inversion clade</taxon>
        <taxon>dalbergioids sensu lato</taxon>
        <taxon>Dalbergieae</taxon>
        <taxon>Pterocarpus clade</taxon>
        <taxon>Arachis</taxon>
    </lineage>
</organism>
<evidence type="ECO:0000259" key="6">
    <source>
        <dbReference type="Pfam" id="PF16135"/>
    </source>
</evidence>
<evidence type="ECO:0000313" key="8">
    <source>
        <dbReference type="Proteomes" id="UP000289738"/>
    </source>
</evidence>
<accession>A0A445B3N9</accession>
<comment type="caution">
    <text evidence="7">The sequence shown here is derived from an EMBL/GenBank/DDBJ whole genome shotgun (WGS) entry which is preliminary data.</text>
</comment>
<evidence type="ECO:0000313" key="7">
    <source>
        <dbReference type="EMBL" id="RYR33304.1"/>
    </source>
</evidence>